<dbReference type="Pfam" id="PF00176">
    <property type="entry name" value="SNF2-rel_dom"/>
    <property type="match status" value="1"/>
</dbReference>
<organism evidence="7 8">
    <name type="scientific">Ignisphaera cupida</name>
    <dbReference type="NCBI Taxonomy" id="3050454"/>
    <lineage>
        <taxon>Archaea</taxon>
        <taxon>Thermoproteota</taxon>
        <taxon>Thermoprotei</taxon>
        <taxon>Desulfurococcales</taxon>
        <taxon>Desulfurococcaceae</taxon>
        <taxon>Ignisphaera</taxon>
    </lineage>
</organism>
<sequence length="1040" mass="119403">MQKRLERSTDYDVKVAALALAKSFLDGLKYHPYVFMLRHSPGEEPVYPYLHQLEILAYAMARKPVRMFIADEIGLGKTIEAIMIMKYLREVDRVSRVLILVPRTLVTQWIWELKRLGFGINEIYQIERETIDNIYAKGFPPGIYIASIDLAKMNRHRNKILSANWDVIIIDEAHRVGKVGNNETLRYSLVTELVKDCSRNVLLLSATPHRGKAEDYIERLRLLDPYLKASTKELDTEKFYRLVNGALVFRRTKMDVNNYYEKRPVFVECKFKARTVKASKIEIEFHNKLIDFLRTILLRYYDRIGEEPSALGLLLVLIAKRASSSPKAALSTFNKILYKRAYYLKSLGENVKIDEKAIEKEVNEYAREIANSVLGSGGFEEISEVIGENSKIIDVDDIINDFAEKCSILLDEDDVKELKELYMEASKIVGDNDSRLMGVVNVVENHLAKGDRVVIFTEFKDTAEYIYNELKNRLRKWSSKIALVTSEKVIPPEIVGATSKRCTIDDVKMWLSRGYVDVLIMTDVASEGLNLQQANIVIHYEPPWSPIKIVQRVGRVWRLGQKKSVTSYTILLPVESDMKALEILYAKLLSWYISGVEKSVPIGEELEIDMLGEGKGPIDLLITAPATDEKGRKIHFSEYKAWLEFLRDGAEGLKNYIERILAIMKNLKKYVEKMQEEEGLKEVKIDEKLRNSVLGGLCCKEAEEAIFKLFQSLFEISGYNVKVEKGKVYVDSHIYEKSDTASLYRAMLSLISEKLGNWSEHGKITLISRYCNNLDVEELSLYKVVLSFDDRPFYSDVAGVARYRSGKIDVLRGSKLIEVFSKLIANAFAVAHEEWSYGGDQVISRLYSEYKDLAKTILKQFMDYVAKTENRFAEKHGVWMPRDISRDLRNPRIEQIGRIVVVCSEKSGGVAPPPITIETVEKMAMDIAMKYEKMQGREPRDVSMYEHYDILSTDPRTGEVRYIEVKGRYESDIVVELTETEFEYAKRLGDSYWLYIVYNIGSKPQLIAIRNPVKNARWITVGYKRYVLLGLRGVAASQEI</sequence>
<dbReference type="InterPro" id="IPR027417">
    <property type="entry name" value="P-loop_NTPase"/>
</dbReference>
<dbReference type="Pfam" id="PF13020">
    <property type="entry name" value="NOV_C"/>
    <property type="match status" value="1"/>
</dbReference>
<evidence type="ECO:0000256" key="2">
    <source>
        <dbReference type="ARBA" id="ARBA00022801"/>
    </source>
</evidence>
<dbReference type="EMBL" id="JASNVW010000003">
    <property type="protein sequence ID" value="MDK6028877.1"/>
    <property type="molecule type" value="Genomic_DNA"/>
</dbReference>
<dbReference type="SMART" id="SM00490">
    <property type="entry name" value="HELICc"/>
    <property type="match status" value="1"/>
</dbReference>
<evidence type="ECO:0000313" key="7">
    <source>
        <dbReference type="EMBL" id="MDK6028877.1"/>
    </source>
</evidence>
<dbReference type="PROSITE" id="PS51192">
    <property type="entry name" value="HELICASE_ATP_BIND_1"/>
    <property type="match status" value="1"/>
</dbReference>
<dbReference type="Gene3D" id="3.40.50.10810">
    <property type="entry name" value="Tandem AAA-ATPase domain"/>
    <property type="match status" value="1"/>
</dbReference>
<dbReference type="RefSeq" id="WP_285273863.1">
    <property type="nucleotide sequence ID" value="NZ_JASNVW010000003.1"/>
</dbReference>
<dbReference type="CDD" id="cd18011">
    <property type="entry name" value="DEXDc_RapA"/>
    <property type="match status" value="1"/>
</dbReference>
<evidence type="ECO:0000256" key="4">
    <source>
        <dbReference type="ARBA" id="ARBA00022840"/>
    </source>
</evidence>
<dbReference type="InterPro" id="IPR049730">
    <property type="entry name" value="SNF2/RAD54-like_C"/>
</dbReference>
<dbReference type="PROSITE" id="PS51194">
    <property type="entry name" value="HELICASE_CTER"/>
    <property type="match status" value="1"/>
</dbReference>
<dbReference type="GO" id="GO:0140097">
    <property type="term" value="F:catalytic activity, acting on DNA"/>
    <property type="evidence" value="ECO:0007669"/>
    <property type="project" value="UniProtKB-ARBA"/>
</dbReference>
<evidence type="ECO:0000313" key="8">
    <source>
        <dbReference type="Proteomes" id="UP001529235"/>
    </source>
</evidence>
<evidence type="ECO:0000256" key="1">
    <source>
        <dbReference type="ARBA" id="ARBA00022741"/>
    </source>
</evidence>
<dbReference type="GO" id="GO:0005524">
    <property type="term" value="F:ATP binding"/>
    <property type="evidence" value="ECO:0007669"/>
    <property type="project" value="UniProtKB-KW"/>
</dbReference>
<gene>
    <name evidence="7" type="ORF">QPL79_05830</name>
</gene>
<dbReference type="AlphaFoldDB" id="A0ABD4Z7F8"/>
<dbReference type="InterPro" id="IPR038718">
    <property type="entry name" value="SNF2-like_sf"/>
</dbReference>
<dbReference type="CDD" id="cd18793">
    <property type="entry name" value="SF2_C_SNF"/>
    <property type="match status" value="1"/>
</dbReference>
<keyword evidence="4" id="KW-0067">ATP-binding</keyword>
<evidence type="ECO:0000259" key="5">
    <source>
        <dbReference type="PROSITE" id="PS51192"/>
    </source>
</evidence>
<dbReference type="InterPro" id="IPR014001">
    <property type="entry name" value="Helicase_ATP-bd"/>
</dbReference>
<comment type="caution">
    <text evidence="7">The sequence shown here is derived from an EMBL/GenBank/DDBJ whole genome shotgun (WGS) entry which is preliminary data.</text>
</comment>
<keyword evidence="2" id="KW-0378">Hydrolase</keyword>
<protein>
    <submittedName>
        <fullName evidence="7">DUF3883 domain-containing protein</fullName>
    </submittedName>
</protein>
<dbReference type="PANTHER" id="PTHR45766">
    <property type="entry name" value="DNA ANNEALING HELICASE AND ENDONUCLEASE ZRANB3 FAMILY MEMBER"/>
    <property type="match status" value="1"/>
</dbReference>
<proteinExistence type="predicted"/>
<keyword evidence="3" id="KW-0347">Helicase</keyword>
<keyword evidence="1" id="KW-0547">Nucleotide-binding</keyword>
<dbReference type="Pfam" id="PF00271">
    <property type="entry name" value="Helicase_C"/>
    <property type="match status" value="1"/>
</dbReference>
<feature type="domain" description="Helicase C-terminal" evidence="6">
    <location>
        <begin position="435"/>
        <end position="608"/>
    </location>
</feature>
<dbReference type="Gene3D" id="3.40.50.300">
    <property type="entry name" value="P-loop containing nucleotide triphosphate hydrolases"/>
    <property type="match status" value="1"/>
</dbReference>
<keyword evidence="8" id="KW-1185">Reference proteome</keyword>
<dbReference type="InterPro" id="IPR001650">
    <property type="entry name" value="Helicase_C-like"/>
</dbReference>
<dbReference type="InterPro" id="IPR024975">
    <property type="entry name" value="NOV_C"/>
</dbReference>
<reference evidence="7 8" key="1">
    <citation type="submission" date="2023-05" db="EMBL/GenBank/DDBJ databases">
        <title>A new hyperthermophilic archaea 'Ignisphaera cupida' sp. nov. and description of the family 'Ignisphaeraceae' fam. nov.</title>
        <authorList>
            <person name="Podosokorskaya O.A."/>
            <person name="Elcheninov A.G."/>
            <person name="Klukina A."/>
            <person name="Merkel A.Y."/>
        </authorList>
    </citation>
    <scope>NUCLEOTIDE SEQUENCE [LARGE SCALE GENOMIC DNA]</scope>
    <source>
        <strain evidence="7 8">4213-co</strain>
    </source>
</reference>
<accession>A0ABD4Z7F8</accession>
<evidence type="ECO:0000259" key="6">
    <source>
        <dbReference type="PROSITE" id="PS51194"/>
    </source>
</evidence>
<dbReference type="SMART" id="SM00487">
    <property type="entry name" value="DEXDc"/>
    <property type="match status" value="1"/>
</dbReference>
<dbReference type="InterPro" id="IPR057342">
    <property type="entry name" value="DEXDc_RapA"/>
</dbReference>
<dbReference type="SUPFAM" id="SSF52540">
    <property type="entry name" value="P-loop containing nucleoside triphosphate hydrolases"/>
    <property type="match status" value="1"/>
</dbReference>
<dbReference type="GO" id="GO:0016787">
    <property type="term" value="F:hydrolase activity"/>
    <property type="evidence" value="ECO:0007669"/>
    <property type="project" value="UniProtKB-KW"/>
</dbReference>
<feature type="domain" description="Helicase ATP-binding" evidence="5">
    <location>
        <begin position="58"/>
        <end position="226"/>
    </location>
</feature>
<dbReference type="GO" id="GO:0004386">
    <property type="term" value="F:helicase activity"/>
    <property type="evidence" value="ECO:0007669"/>
    <property type="project" value="UniProtKB-KW"/>
</dbReference>
<dbReference type="Proteomes" id="UP001529235">
    <property type="component" value="Unassembled WGS sequence"/>
</dbReference>
<name>A0ABD4Z7F8_9CREN</name>
<dbReference type="PANTHER" id="PTHR45766:SF6">
    <property type="entry name" value="SWI_SNF-RELATED MATRIX-ASSOCIATED ACTIN-DEPENDENT REGULATOR OF CHROMATIN SUBFAMILY A-LIKE PROTEIN 1"/>
    <property type="match status" value="1"/>
</dbReference>
<evidence type="ECO:0000256" key="3">
    <source>
        <dbReference type="ARBA" id="ARBA00022806"/>
    </source>
</evidence>
<dbReference type="InterPro" id="IPR000330">
    <property type="entry name" value="SNF2_N"/>
</dbReference>